<gene>
    <name evidence="2" type="ORF">GCM10009751_33250</name>
</gene>
<evidence type="ECO:0000313" key="3">
    <source>
        <dbReference type="Proteomes" id="UP001501094"/>
    </source>
</evidence>
<protein>
    <recommendedName>
        <fullName evidence="4">DUF3068 domain-containing protein</fullName>
    </recommendedName>
</protein>
<proteinExistence type="predicted"/>
<evidence type="ECO:0000256" key="1">
    <source>
        <dbReference type="SAM" id="Phobius"/>
    </source>
</evidence>
<dbReference type="RefSeq" id="WP_344105074.1">
    <property type="nucleotide sequence ID" value="NZ_BAAANL010000007.1"/>
</dbReference>
<dbReference type="Proteomes" id="UP001501094">
    <property type="component" value="Unassembled WGS sequence"/>
</dbReference>
<organism evidence="2 3">
    <name type="scientific">Myceligenerans crystallogenes</name>
    <dbReference type="NCBI Taxonomy" id="316335"/>
    <lineage>
        <taxon>Bacteria</taxon>
        <taxon>Bacillati</taxon>
        <taxon>Actinomycetota</taxon>
        <taxon>Actinomycetes</taxon>
        <taxon>Micrococcales</taxon>
        <taxon>Promicromonosporaceae</taxon>
        <taxon>Myceligenerans</taxon>
    </lineage>
</organism>
<evidence type="ECO:0000313" key="2">
    <source>
        <dbReference type="EMBL" id="GAA1871398.1"/>
    </source>
</evidence>
<sequence length="283" mass="30255">MVLVTYLLVAGVVGLAGHLGFLHLTGHEARAYPVLADDAEVEVAGRAVTVAQLAERYLPRFHLAPGHPTPPLLGFVYDAVGQDDRLVLNYFQVWEDEIHPQAVQDLAYRVYRGARYGIPTRDIEYVQVDVDLATGDVAAVTFEGTPGDDYFVHRSVHLVETYRRAGDGTYHRTVTTRTGEPVSEQSGVSVPLDGTHVGLAVATWNHLTRLAEPADEPVDAGAAVPLAPLTDDAYQAGKYSRKSSGEFGTPGSTLTNWTGPALGVAYGIGVIAGGVALLARIRG</sequence>
<keyword evidence="1" id="KW-0472">Membrane</keyword>
<keyword evidence="1" id="KW-1133">Transmembrane helix</keyword>
<keyword evidence="3" id="KW-1185">Reference proteome</keyword>
<evidence type="ECO:0008006" key="4">
    <source>
        <dbReference type="Google" id="ProtNLM"/>
    </source>
</evidence>
<comment type="caution">
    <text evidence="2">The sequence shown here is derived from an EMBL/GenBank/DDBJ whole genome shotgun (WGS) entry which is preliminary data.</text>
</comment>
<feature type="transmembrane region" description="Helical" evidence="1">
    <location>
        <begin position="257"/>
        <end position="279"/>
    </location>
</feature>
<reference evidence="2 3" key="1">
    <citation type="journal article" date="2019" name="Int. J. Syst. Evol. Microbiol.">
        <title>The Global Catalogue of Microorganisms (GCM) 10K type strain sequencing project: providing services to taxonomists for standard genome sequencing and annotation.</title>
        <authorList>
            <consortium name="The Broad Institute Genomics Platform"/>
            <consortium name="The Broad Institute Genome Sequencing Center for Infectious Disease"/>
            <person name="Wu L."/>
            <person name="Ma J."/>
        </authorList>
    </citation>
    <scope>NUCLEOTIDE SEQUENCE [LARGE SCALE GENOMIC DNA]</scope>
    <source>
        <strain evidence="2 3">JCM 14326</strain>
    </source>
</reference>
<dbReference type="EMBL" id="BAAANL010000007">
    <property type="protein sequence ID" value="GAA1871398.1"/>
    <property type="molecule type" value="Genomic_DNA"/>
</dbReference>
<keyword evidence="1" id="KW-0812">Transmembrane</keyword>
<name>A0ABN2NN74_9MICO</name>
<accession>A0ABN2NN74</accession>